<dbReference type="OrthoDB" id="5814184at2759"/>
<organism evidence="1 2">
    <name type="scientific">Haemonchus contortus</name>
    <name type="common">Barber pole worm</name>
    <dbReference type="NCBI Taxonomy" id="6289"/>
    <lineage>
        <taxon>Eukaryota</taxon>
        <taxon>Metazoa</taxon>
        <taxon>Ecdysozoa</taxon>
        <taxon>Nematoda</taxon>
        <taxon>Chromadorea</taxon>
        <taxon>Rhabditida</taxon>
        <taxon>Rhabditina</taxon>
        <taxon>Rhabditomorpha</taxon>
        <taxon>Strongyloidea</taxon>
        <taxon>Trichostrongylidae</taxon>
        <taxon>Haemonchus</taxon>
    </lineage>
</organism>
<dbReference type="WBParaSite" id="HCON_00050850-00001">
    <property type="protein sequence ID" value="HCON_00050850-00001"/>
    <property type="gene ID" value="HCON_00050850"/>
</dbReference>
<keyword evidence="1" id="KW-1185">Reference proteome</keyword>
<accession>A0A7I5E7M2</accession>
<dbReference type="OMA" id="TEWIPRN"/>
<proteinExistence type="predicted"/>
<evidence type="ECO:0000313" key="1">
    <source>
        <dbReference type="Proteomes" id="UP000025227"/>
    </source>
</evidence>
<protein>
    <submittedName>
        <fullName evidence="2">Transposase</fullName>
    </submittedName>
</protein>
<dbReference type="Proteomes" id="UP000025227">
    <property type="component" value="Unplaced"/>
</dbReference>
<dbReference type="AlphaFoldDB" id="A0A7I5E7M2"/>
<sequence>MRFVKGDAWNFYIHANAERNPKFRAHRMKVRDAVNYAKKSGIRWAGHVMRYSDDRWTRAVTEWIPRNNKQTRGRQPKRWSDSYTKTLNEINALKRERFTGPSS</sequence>
<evidence type="ECO:0000313" key="2">
    <source>
        <dbReference type="WBParaSite" id="HCON_00050850-00001"/>
    </source>
</evidence>
<name>A0A7I5E7M2_HAECO</name>
<reference evidence="2" key="1">
    <citation type="submission" date="2020-12" db="UniProtKB">
        <authorList>
            <consortium name="WormBaseParasite"/>
        </authorList>
    </citation>
    <scope>IDENTIFICATION</scope>
    <source>
        <strain evidence="2">MHco3</strain>
    </source>
</reference>